<dbReference type="AlphaFoldDB" id="A0AA88HTP8"/>
<evidence type="ECO:0000259" key="3">
    <source>
        <dbReference type="PROSITE" id="PS51061"/>
    </source>
</evidence>
<dbReference type="GO" id="GO:0003676">
    <property type="term" value="F:nucleic acid binding"/>
    <property type="evidence" value="ECO:0007669"/>
    <property type="project" value="UniProtKB-UniRule"/>
</dbReference>
<dbReference type="PANTHER" id="PTHR15672:SF8">
    <property type="entry name" value="PROTEIN ENCORE"/>
    <property type="match status" value="1"/>
</dbReference>
<dbReference type="PANTHER" id="PTHR15672">
    <property type="entry name" value="CAMP-REGULATED PHOSPHOPROTEIN 21 RELATED R3H DOMAIN CONTAINING PROTEIN"/>
    <property type="match status" value="1"/>
</dbReference>
<evidence type="ECO:0000313" key="5">
    <source>
        <dbReference type="Proteomes" id="UP001187531"/>
    </source>
</evidence>
<evidence type="ECO:0000256" key="1">
    <source>
        <dbReference type="ARBA" id="ARBA00022553"/>
    </source>
</evidence>
<feature type="compositionally biased region" description="Basic and acidic residues" evidence="2">
    <location>
        <begin position="44"/>
        <end position="56"/>
    </location>
</feature>
<feature type="region of interest" description="Disordered" evidence="2">
    <location>
        <begin position="753"/>
        <end position="778"/>
    </location>
</feature>
<keyword evidence="1" id="KW-0597">Phosphoprotein</keyword>
<keyword evidence="5" id="KW-1185">Reference proteome</keyword>
<feature type="compositionally biased region" description="Polar residues" evidence="2">
    <location>
        <begin position="367"/>
        <end position="376"/>
    </location>
</feature>
<dbReference type="SUPFAM" id="SSF82708">
    <property type="entry name" value="R3H domain"/>
    <property type="match status" value="1"/>
</dbReference>
<gene>
    <name evidence="4" type="ORF">QYM36_009713</name>
</gene>
<feature type="compositionally biased region" description="Polar residues" evidence="2">
    <location>
        <begin position="226"/>
        <end position="243"/>
    </location>
</feature>
<feature type="region of interest" description="Disordered" evidence="2">
    <location>
        <begin position="1"/>
        <end position="71"/>
    </location>
</feature>
<evidence type="ECO:0000313" key="4">
    <source>
        <dbReference type="EMBL" id="KAK2713916.1"/>
    </source>
</evidence>
<dbReference type="Pfam" id="PF01424">
    <property type="entry name" value="R3H"/>
    <property type="match status" value="1"/>
</dbReference>
<reference evidence="4" key="1">
    <citation type="submission" date="2023-07" db="EMBL/GenBank/DDBJ databases">
        <title>Chromosome-level genome assembly of Artemia franciscana.</title>
        <authorList>
            <person name="Jo E."/>
        </authorList>
    </citation>
    <scope>NUCLEOTIDE SEQUENCE</scope>
    <source>
        <tissue evidence="4">Whole body</tissue>
    </source>
</reference>
<feature type="region of interest" description="Disordered" evidence="2">
    <location>
        <begin position="504"/>
        <end position="549"/>
    </location>
</feature>
<dbReference type="EMBL" id="JAVRJZ010000014">
    <property type="protein sequence ID" value="KAK2713916.1"/>
    <property type="molecule type" value="Genomic_DNA"/>
</dbReference>
<feature type="compositionally biased region" description="Polar residues" evidence="2">
    <location>
        <begin position="406"/>
        <end position="418"/>
    </location>
</feature>
<feature type="domain" description="R3H" evidence="3">
    <location>
        <begin position="128"/>
        <end position="191"/>
    </location>
</feature>
<protein>
    <recommendedName>
        <fullName evidence="3">R3H domain-containing protein</fullName>
    </recommendedName>
</protein>
<evidence type="ECO:0000256" key="2">
    <source>
        <dbReference type="SAM" id="MobiDB-lite"/>
    </source>
</evidence>
<dbReference type="InterPro" id="IPR001374">
    <property type="entry name" value="R3H_dom"/>
</dbReference>
<dbReference type="PROSITE" id="PS51061">
    <property type="entry name" value="R3H"/>
    <property type="match status" value="1"/>
</dbReference>
<dbReference type="InterPro" id="IPR036867">
    <property type="entry name" value="R3H_dom_sf"/>
</dbReference>
<feature type="compositionally biased region" description="Polar residues" evidence="2">
    <location>
        <begin position="522"/>
        <end position="532"/>
    </location>
</feature>
<name>A0AA88HTP8_ARTSF</name>
<dbReference type="InterPro" id="IPR051937">
    <property type="entry name" value="R3H_domain_containing"/>
</dbReference>
<feature type="compositionally biased region" description="Low complexity" evidence="2">
    <location>
        <begin position="382"/>
        <end position="405"/>
    </location>
</feature>
<dbReference type="CDD" id="cd02642">
    <property type="entry name" value="R3H_encore_like"/>
    <property type="match status" value="1"/>
</dbReference>
<accession>A0AA88HTP8</accession>
<proteinExistence type="predicted"/>
<feature type="non-terminal residue" evidence="4">
    <location>
        <position position="778"/>
    </location>
</feature>
<dbReference type="Proteomes" id="UP001187531">
    <property type="component" value="Unassembled WGS sequence"/>
</dbReference>
<feature type="region of interest" description="Disordered" evidence="2">
    <location>
        <begin position="222"/>
        <end position="252"/>
    </location>
</feature>
<organism evidence="4 5">
    <name type="scientific">Artemia franciscana</name>
    <name type="common">Brine shrimp</name>
    <name type="synonym">Artemia sanfranciscana</name>
    <dbReference type="NCBI Taxonomy" id="6661"/>
    <lineage>
        <taxon>Eukaryota</taxon>
        <taxon>Metazoa</taxon>
        <taxon>Ecdysozoa</taxon>
        <taxon>Arthropoda</taxon>
        <taxon>Crustacea</taxon>
        <taxon>Branchiopoda</taxon>
        <taxon>Anostraca</taxon>
        <taxon>Artemiidae</taxon>
        <taxon>Artemia</taxon>
    </lineage>
</organism>
<feature type="region of interest" description="Disordered" evidence="2">
    <location>
        <begin position="367"/>
        <end position="440"/>
    </location>
</feature>
<comment type="caution">
    <text evidence="4">The sequence shown here is derived from an EMBL/GenBank/DDBJ whole genome shotgun (WGS) entry which is preliminary data.</text>
</comment>
<dbReference type="Gene3D" id="3.30.1370.50">
    <property type="entry name" value="R3H-like domain"/>
    <property type="match status" value="1"/>
</dbReference>
<sequence>QSSKSKLLIRSHAIREATSPPPESFRSHSSNEQRSPASACMTPDEDKQPSRSRDDLPCQTDYPPPWKTTRAQVPRFRLKHQGSSQESCSSFLSSISRDPSQESPYTDNTGIDLQQFIMETLHRNQKDRMALLKMEQEMIALAKDPKRTHHKFPPMSSYHRMLVHRVAAYFGLEHNVDQSGNAVIVNKTRGTRIPDPPFREMIQENIPFTDSQTSRKLLLKKDSSSFEDSGTGKSPNHQLSLESRSGKSYEEGSFDRVQTRSFDKNRSWSSCDAGVVEDYCSSSAEQDNYEHYCDEQQLIWRLSSATIGKAKQRQFDLDERTGRLLKVESLDSHELHQLSKLRPAVSKSYSFGGYTGNVSTQLLESEQKQTNQTLLKQDSDGSSASVSRLSPSSSGYKSSHPSDGSATVSTNTSPTLNAGSKRRLHETRPSKLASDISESQESTEEDVPFVLWAVSSLDSVPEGSVLISPATGKPFLNHDGTVYRYDSRRPLPFQAAFKSMSAVNEEETLNQDSPSAPGFHSLLTSPESFQGQENDRNDPPPSGGPYYQGYLTSPGIFHQGGTFVAVPTVPIASNNPSVRLIDPTTGFSSGYAFVIPGVQKIRQNSASGYVTFGEDKPFGAIQQVGVTPQGGMFCFSAPPNDGMPQQPQVVFPTYSTPVQGHEQPDQQYLHSEGPSQRPVQLPVHGATVHSPGGYIFPGNHGIVAANPFIRSTAAQFRPVIHHLVRPRVPQSVSYHMPGSNGFYYQSPSYIGSQYRNKRPVKQDTTEAKQEHDNPDSPS</sequence>
<dbReference type="SMART" id="SM00393">
    <property type="entry name" value="R3H"/>
    <property type="match status" value="1"/>
</dbReference>
<feature type="compositionally biased region" description="Basic and acidic residues" evidence="2">
    <location>
        <begin position="760"/>
        <end position="778"/>
    </location>
</feature>